<reference evidence="1 2" key="1">
    <citation type="submission" date="2019-08" db="EMBL/GenBank/DDBJ databases">
        <authorList>
            <person name="Seo Y.L."/>
        </authorList>
    </citation>
    <scope>NUCLEOTIDE SEQUENCE [LARGE SCALE GENOMIC DNA]</scope>
    <source>
        <strain evidence="1 2">MaA-C15</strain>
    </source>
</reference>
<protein>
    <submittedName>
        <fullName evidence="1">Uncharacterized protein</fullName>
    </submittedName>
</protein>
<comment type="caution">
    <text evidence="1">The sequence shown here is derived from an EMBL/GenBank/DDBJ whole genome shotgun (WGS) entry which is preliminary data.</text>
</comment>
<sequence>MMTSNIAAAAPHASVLREALKLLRDMEPEFHAAKDLMNAVTLIAEAMSTNEGESIAVVSSIAWVKTQDLIEQWKDITQLLFECDAEKQGGGAA</sequence>
<name>A0A5D4GT91_9HYPH</name>
<dbReference type="Proteomes" id="UP000323258">
    <property type="component" value="Unassembled WGS sequence"/>
</dbReference>
<dbReference type="EMBL" id="VSZS01000063">
    <property type="protein sequence ID" value="TYR32081.1"/>
    <property type="molecule type" value="Genomic_DNA"/>
</dbReference>
<evidence type="ECO:0000313" key="2">
    <source>
        <dbReference type="Proteomes" id="UP000323258"/>
    </source>
</evidence>
<proteinExistence type="predicted"/>
<reference evidence="1 2" key="2">
    <citation type="submission" date="2019-09" db="EMBL/GenBank/DDBJ databases">
        <title>Mesorhizobium sp. MaA-C15 isolated from Microcystis aeruginosa.</title>
        <authorList>
            <person name="Jeong S.E."/>
            <person name="Jin H.M."/>
            <person name="Jeon C.O."/>
        </authorList>
    </citation>
    <scope>NUCLEOTIDE SEQUENCE [LARGE SCALE GENOMIC DNA]</scope>
    <source>
        <strain evidence="1 2">MaA-C15</strain>
    </source>
</reference>
<keyword evidence="2" id="KW-1185">Reference proteome</keyword>
<accession>A0A5D4GT91</accession>
<dbReference type="AlphaFoldDB" id="A0A5D4GT91"/>
<evidence type="ECO:0000313" key="1">
    <source>
        <dbReference type="EMBL" id="TYR32081.1"/>
    </source>
</evidence>
<organism evidence="1 2">
    <name type="scientific">Neoaquamicrobium microcysteis</name>
    <dbReference type="NCBI Taxonomy" id="2682781"/>
    <lineage>
        <taxon>Bacteria</taxon>
        <taxon>Pseudomonadati</taxon>
        <taxon>Pseudomonadota</taxon>
        <taxon>Alphaproteobacteria</taxon>
        <taxon>Hyphomicrobiales</taxon>
        <taxon>Phyllobacteriaceae</taxon>
        <taxon>Neoaquamicrobium</taxon>
    </lineage>
</organism>
<dbReference type="RefSeq" id="WP_148915239.1">
    <property type="nucleotide sequence ID" value="NZ_VSZS01000063.1"/>
</dbReference>
<gene>
    <name evidence="1" type="ORF">FY036_13430</name>
</gene>